<dbReference type="GO" id="GO:0016887">
    <property type="term" value="F:ATP hydrolysis activity"/>
    <property type="evidence" value="ECO:0007669"/>
    <property type="project" value="InterPro"/>
</dbReference>
<protein>
    <submittedName>
        <fullName evidence="6">ABC transporter ATP-binding protein</fullName>
    </submittedName>
</protein>
<dbReference type="EMBL" id="LQBL01000002">
    <property type="protein sequence ID" value="KUG59465.1"/>
    <property type="molecule type" value="Genomic_DNA"/>
</dbReference>
<reference evidence="6 7" key="1">
    <citation type="submission" date="2015-12" db="EMBL/GenBank/DDBJ databases">
        <title>Serinicoccus chungangenesis strain CD08_5 genome sequencing and assembly.</title>
        <authorList>
            <person name="Chander A.M."/>
            <person name="Kaur G."/>
            <person name="Nair G.R."/>
            <person name="Dhawan D.K."/>
            <person name="Kochhar R.K."/>
            <person name="Mayilraj S."/>
            <person name="Bhadada S.K."/>
        </authorList>
    </citation>
    <scope>NUCLEOTIDE SEQUENCE [LARGE SCALE GENOMIC DNA]</scope>
    <source>
        <strain evidence="6 7">CD08_5</strain>
    </source>
</reference>
<evidence type="ECO:0000313" key="7">
    <source>
        <dbReference type="Proteomes" id="UP000054837"/>
    </source>
</evidence>
<dbReference type="InterPro" id="IPR050611">
    <property type="entry name" value="ABCF"/>
</dbReference>
<dbReference type="FunFam" id="3.40.50.300:FF:000011">
    <property type="entry name" value="Putative ABC transporter ATP-binding component"/>
    <property type="match status" value="1"/>
</dbReference>
<dbReference type="Pfam" id="PF00005">
    <property type="entry name" value="ABC_tran"/>
    <property type="match status" value="2"/>
</dbReference>
<dbReference type="InterPro" id="IPR003439">
    <property type="entry name" value="ABC_transporter-like_ATP-bd"/>
</dbReference>
<feature type="compositionally biased region" description="Gly residues" evidence="4">
    <location>
        <begin position="365"/>
        <end position="374"/>
    </location>
</feature>
<evidence type="ECO:0000256" key="1">
    <source>
        <dbReference type="ARBA" id="ARBA00022737"/>
    </source>
</evidence>
<name>A0A0W8IHR1_9MICO</name>
<dbReference type="PROSITE" id="PS50893">
    <property type="entry name" value="ABC_TRANSPORTER_2"/>
    <property type="match status" value="2"/>
</dbReference>
<dbReference type="CDD" id="cd03221">
    <property type="entry name" value="ABCF_EF-3"/>
    <property type="match status" value="1"/>
</dbReference>
<keyword evidence="1" id="KW-0677">Repeat</keyword>
<evidence type="ECO:0000256" key="3">
    <source>
        <dbReference type="ARBA" id="ARBA00022840"/>
    </source>
</evidence>
<dbReference type="SMART" id="SM00382">
    <property type="entry name" value="AAA"/>
    <property type="match status" value="2"/>
</dbReference>
<feature type="compositionally biased region" description="Basic and acidic residues" evidence="4">
    <location>
        <begin position="344"/>
        <end position="355"/>
    </location>
</feature>
<dbReference type="InterPro" id="IPR017871">
    <property type="entry name" value="ABC_transporter-like_CS"/>
</dbReference>
<feature type="domain" description="ABC transporter" evidence="5">
    <location>
        <begin position="12"/>
        <end position="261"/>
    </location>
</feature>
<feature type="domain" description="ABC transporter" evidence="5">
    <location>
        <begin position="354"/>
        <end position="574"/>
    </location>
</feature>
<sequence>MPSGDAAGPLHLRVEGVSMSFPTRRVLTDVSLVVPSGGRACLIGENGSGKSTLLRIVAGLTRPDTGRVQAPGTVGLHHQEVPFSPALTVAEVLEDATVAVRELAARVERAGEALGRAEPGAEVALDAALEDARRHGAWDVEHRADQVVDGLGLASLPRGRRAGELSGGQLSRLSLAWTLLRSPDTLLLDEPTNHLDDAGTALLTDLLRSWSGPVLLASHDRAFLDEVATTVLDLDPTPVPHARVAADEDSPGSGYGLTRYTGSYTAYLQQRREDRRRWVRRYRDEQAELTRLRRKVADDHTVGHADRGPRTEARASAKFYADRNARVVARRVNDARAALEQLERDQVRRPPDRLRLRGLGSPEGAAGGPAGGGPVLRATDVGLRRRLAPLSLVVPAHGRLLVTGANGSGKSTLLALLAGTLLPTSGRVMRAPGLRVGLLSQEPMPHPTRDTARAEYARRVGHERAARQPLAGFGLLADRDLDRPVAELSVGQRRRLDLAVVLADPPDLLLLDEPTNHLSLLLVSELELALPAYPGAVVVASHDRWLREDWSGERLHLPEPVRVRPTTAEERLGT</sequence>
<dbReference type="Gene3D" id="3.40.50.300">
    <property type="entry name" value="P-loop containing nucleotide triphosphate hydrolases"/>
    <property type="match status" value="2"/>
</dbReference>
<accession>A0A0W8IHR1</accession>
<dbReference type="InterPro" id="IPR027417">
    <property type="entry name" value="P-loop_NTPase"/>
</dbReference>
<gene>
    <name evidence="6" type="ORF">AVL62_06245</name>
</gene>
<proteinExistence type="predicted"/>
<keyword evidence="3 6" id="KW-0067">ATP-binding</keyword>
<dbReference type="GO" id="GO:0005524">
    <property type="term" value="F:ATP binding"/>
    <property type="evidence" value="ECO:0007669"/>
    <property type="project" value="UniProtKB-KW"/>
</dbReference>
<dbReference type="SUPFAM" id="SSF52540">
    <property type="entry name" value="P-loop containing nucleoside triphosphate hydrolases"/>
    <property type="match status" value="2"/>
</dbReference>
<dbReference type="AlphaFoldDB" id="A0A0W8IHR1"/>
<feature type="region of interest" description="Disordered" evidence="4">
    <location>
        <begin position="344"/>
        <end position="374"/>
    </location>
</feature>
<keyword evidence="2" id="KW-0547">Nucleotide-binding</keyword>
<dbReference type="PANTHER" id="PTHR19211:SF14">
    <property type="entry name" value="ATP-BINDING CASSETTE SUB-FAMILY F MEMBER 1"/>
    <property type="match status" value="1"/>
</dbReference>
<dbReference type="PANTHER" id="PTHR19211">
    <property type="entry name" value="ATP-BINDING TRANSPORT PROTEIN-RELATED"/>
    <property type="match status" value="1"/>
</dbReference>
<organism evidence="6 7">
    <name type="scientific">Serinicoccus chungangensis</name>
    <dbReference type="NCBI Taxonomy" id="767452"/>
    <lineage>
        <taxon>Bacteria</taxon>
        <taxon>Bacillati</taxon>
        <taxon>Actinomycetota</taxon>
        <taxon>Actinomycetes</taxon>
        <taxon>Micrococcales</taxon>
        <taxon>Ornithinimicrobiaceae</taxon>
        <taxon>Serinicoccus</taxon>
    </lineage>
</organism>
<evidence type="ECO:0000256" key="4">
    <source>
        <dbReference type="SAM" id="MobiDB-lite"/>
    </source>
</evidence>
<evidence type="ECO:0000259" key="5">
    <source>
        <dbReference type="PROSITE" id="PS50893"/>
    </source>
</evidence>
<dbReference type="STRING" id="767452.AVL62_06245"/>
<dbReference type="PROSITE" id="PS00211">
    <property type="entry name" value="ABC_TRANSPORTER_1"/>
    <property type="match status" value="1"/>
</dbReference>
<comment type="caution">
    <text evidence="6">The sequence shown here is derived from an EMBL/GenBank/DDBJ whole genome shotgun (WGS) entry which is preliminary data.</text>
</comment>
<evidence type="ECO:0000313" key="6">
    <source>
        <dbReference type="EMBL" id="KUG59465.1"/>
    </source>
</evidence>
<dbReference type="Proteomes" id="UP000054837">
    <property type="component" value="Unassembled WGS sequence"/>
</dbReference>
<keyword evidence="7" id="KW-1185">Reference proteome</keyword>
<dbReference type="InterPro" id="IPR003593">
    <property type="entry name" value="AAA+_ATPase"/>
</dbReference>
<evidence type="ECO:0000256" key="2">
    <source>
        <dbReference type="ARBA" id="ARBA00022741"/>
    </source>
</evidence>